<comment type="caution">
    <text evidence="9">The sequence shown here is derived from an EMBL/GenBank/DDBJ whole genome shotgun (WGS) entry which is preliminary data.</text>
</comment>
<dbReference type="Proteomes" id="UP001499988">
    <property type="component" value="Unassembled WGS sequence"/>
</dbReference>
<dbReference type="RefSeq" id="WP_345336438.1">
    <property type="nucleotide sequence ID" value="NZ_BAABJZ010000096.1"/>
</dbReference>
<protein>
    <submittedName>
        <fullName evidence="9">MlaD family protein</fullName>
    </submittedName>
</protein>
<dbReference type="InterPro" id="IPR003399">
    <property type="entry name" value="Mce/MlaD"/>
</dbReference>
<proteinExistence type="predicted"/>
<name>A0ABP9F813_9GAMM</name>
<evidence type="ECO:0000256" key="1">
    <source>
        <dbReference type="ARBA" id="ARBA00004533"/>
    </source>
</evidence>
<evidence type="ECO:0000256" key="4">
    <source>
        <dbReference type="ARBA" id="ARBA00022692"/>
    </source>
</evidence>
<keyword evidence="2" id="KW-1003">Cell membrane</keyword>
<feature type="transmembrane region" description="Helical" evidence="7">
    <location>
        <begin position="18"/>
        <end position="37"/>
    </location>
</feature>
<comment type="subcellular location">
    <subcellularLocation>
        <location evidence="1">Cell inner membrane</location>
    </subcellularLocation>
</comment>
<dbReference type="InterPro" id="IPR051800">
    <property type="entry name" value="PqiA-PqiB_transport"/>
</dbReference>
<keyword evidence="10" id="KW-1185">Reference proteome</keyword>
<evidence type="ECO:0000256" key="6">
    <source>
        <dbReference type="ARBA" id="ARBA00023136"/>
    </source>
</evidence>
<feature type="domain" description="Mce/MlaD" evidence="8">
    <location>
        <begin position="41"/>
        <end position="132"/>
    </location>
</feature>
<evidence type="ECO:0000256" key="3">
    <source>
        <dbReference type="ARBA" id="ARBA00022519"/>
    </source>
</evidence>
<reference evidence="10" key="1">
    <citation type="journal article" date="2019" name="Int. J. Syst. Evol. Microbiol.">
        <title>The Global Catalogue of Microorganisms (GCM) 10K type strain sequencing project: providing services to taxonomists for standard genome sequencing and annotation.</title>
        <authorList>
            <consortium name="The Broad Institute Genomics Platform"/>
            <consortium name="The Broad Institute Genome Sequencing Center for Infectious Disease"/>
            <person name="Wu L."/>
            <person name="Ma J."/>
        </authorList>
    </citation>
    <scope>NUCLEOTIDE SEQUENCE [LARGE SCALE GENOMIC DNA]</scope>
    <source>
        <strain evidence="10">JCM 18401</strain>
    </source>
</reference>
<keyword evidence="3" id="KW-0997">Cell inner membrane</keyword>
<sequence>MTEVHQPQIRRKKNLSPIWILPILAACLGLWLLFSYIQQRGTNIQVDFPSAAGIEANKTLVRYQGIVVGQVTNVKLASDQQSVNVSIKMDHSVDDLLRKGAHFWLVTPKASLTGFEGLDALFSGNYITMAPGTGAKKTHFEGQFEPPVASRMMDGLPLQIIAPQRGSLDIGSAIYFQQVKVGEIVNFQLDQDQHRVIFDAEIESRYRSLVRHNSRFWNTSGAAIDASLQGVKVELESLASLLAGGIAFSSPEDGHPPAPDQSFALYDDAKAAKPQQRITLYADDAEGINVGAGIRYRGVTLGQIEQVNLTEQGVEFNASIDNRYASFLRSETQFSRVSAKLGLDGLEHVETLLLGDFIRIWPGQGDSAERFELLSATPQQLENGRLFTLEHEQLHGVSIGAPIRYRGVTVGEILDVALTDSGVETQIWLDTPHHERVKINSRFWVQAALDIRADLAQLTIQSQPLGQLMAGGLSFSSGDAPVADSAQRFRLAPDRDSAFVAEPLRFTLQAHALNGLGIGAPLLYRELEIGQIERIALEQGELELQLSIDDEYRNLLTPSSRFWHHSGVKIAGSLAGVEVQAGPLPTLLRGGLSFDNLDPNAAPGMPEHTHVFASRNAAMQPGEPIELFLSAQHPIQAGADIRFQGHNVGKTTQVELTDDLKDQRIQAELHRRWADQFRRMDSQFYLVSAQIGLGGIRNPETLLLGNHIAVLPGSEPELATQFNVAATPPVMAPFGDGLRLVLDQQRLGSLHIGSPVLYRQIKVGEVIHTRLAEDGASVDIELQLMPQYQHLANRSSQFWNASGLNIDIGLFSGAEIQSESLETLLSGGIAFATKDTTTSENQLNDGDRLPLNSKLNSAWLKWQPLL</sequence>
<feature type="domain" description="Mce/MlaD" evidence="8">
    <location>
        <begin position="738"/>
        <end position="816"/>
    </location>
</feature>
<organism evidence="9 10">
    <name type="scientific">Ferrimonas pelagia</name>
    <dbReference type="NCBI Taxonomy" id="1177826"/>
    <lineage>
        <taxon>Bacteria</taxon>
        <taxon>Pseudomonadati</taxon>
        <taxon>Pseudomonadota</taxon>
        <taxon>Gammaproteobacteria</taxon>
        <taxon>Alteromonadales</taxon>
        <taxon>Ferrimonadaceae</taxon>
        <taxon>Ferrimonas</taxon>
    </lineage>
</organism>
<keyword evidence="5 7" id="KW-1133">Transmembrane helix</keyword>
<accession>A0ABP9F813</accession>
<gene>
    <name evidence="9" type="ORF">GCM10023333_31810</name>
</gene>
<evidence type="ECO:0000313" key="9">
    <source>
        <dbReference type="EMBL" id="GAA4896248.1"/>
    </source>
</evidence>
<keyword evidence="4 7" id="KW-0812">Transmembrane</keyword>
<feature type="domain" description="Mce/MlaD" evidence="8">
    <location>
        <begin position="504"/>
        <end position="561"/>
    </location>
</feature>
<keyword evidence="6 7" id="KW-0472">Membrane</keyword>
<dbReference type="EMBL" id="BAABJZ010000096">
    <property type="protein sequence ID" value="GAA4896248.1"/>
    <property type="molecule type" value="Genomic_DNA"/>
</dbReference>
<evidence type="ECO:0000313" key="10">
    <source>
        <dbReference type="Proteomes" id="UP001499988"/>
    </source>
</evidence>
<dbReference type="PANTHER" id="PTHR30462">
    <property type="entry name" value="INTERMEMBRANE TRANSPORT PROTEIN PQIB-RELATED"/>
    <property type="match status" value="1"/>
</dbReference>
<feature type="domain" description="Mce/MlaD" evidence="8">
    <location>
        <begin position="157"/>
        <end position="216"/>
    </location>
</feature>
<dbReference type="PANTHER" id="PTHR30462:SF0">
    <property type="entry name" value="INTERMEMBRANE TRANSPORT PROTEIN YEBT"/>
    <property type="match status" value="1"/>
</dbReference>
<feature type="domain" description="Mce/MlaD" evidence="8">
    <location>
        <begin position="385"/>
        <end position="442"/>
    </location>
</feature>
<evidence type="ECO:0000256" key="7">
    <source>
        <dbReference type="SAM" id="Phobius"/>
    </source>
</evidence>
<evidence type="ECO:0000259" key="8">
    <source>
        <dbReference type="Pfam" id="PF02470"/>
    </source>
</evidence>
<dbReference type="Pfam" id="PF02470">
    <property type="entry name" value="MlaD"/>
    <property type="match status" value="6"/>
</dbReference>
<feature type="domain" description="Mce/MlaD" evidence="8">
    <location>
        <begin position="275"/>
        <end position="335"/>
    </location>
</feature>
<evidence type="ECO:0000256" key="5">
    <source>
        <dbReference type="ARBA" id="ARBA00022989"/>
    </source>
</evidence>
<evidence type="ECO:0000256" key="2">
    <source>
        <dbReference type="ARBA" id="ARBA00022475"/>
    </source>
</evidence>